<keyword evidence="2" id="KW-1185">Reference proteome</keyword>
<sequence length="118" mass="13334">MDSDNNTTYYLLLEVRSLFRSLLEGIEGLSRPLSDCEMCEICEGPEGLSWPLSLSLSVCEICQLYEICEIFKTRHVRSLSLSLCITCAHTHTHTSSDWPSPKSSALACQRWAHFASLY</sequence>
<reference evidence="2" key="1">
    <citation type="journal article" date="2024" name="Proc. Natl. Acad. Sci. U.S.A.">
        <title>Extraordinary preservation of gene collinearity over three hundred million years revealed in homosporous lycophytes.</title>
        <authorList>
            <person name="Li C."/>
            <person name="Wickell D."/>
            <person name="Kuo L.Y."/>
            <person name="Chen X."/>
            <person name="Nie B."/>
            <person name="Liao X."/>
            <person name="Peng D."/>
            <person name="Ji J."/>
            <person name="Jenkins J."/>
            <person name="Williams M."/>
            <person name="Shu S."/>
            <person name="Plott C."/>
            <person name="Barry K."/>
            <person name="Rajasekar S."/>
            <person name="Grimwood J."/>
            <person name="Han X."/>
            <person name="Sun S."/>
            <person name="Hou Z."/>
            <person name="He W."/>
            <person name="Dai G."/>
            <person name="Sun C."/>
            <person name="Schmutz J."/>
            <person name="Leebens-Mack J.H."/>
            <person name="Li F.W."/>
            <person name="Wang L."/>
        </authorList>
    </citation>
    <scope>NUCLEOTIDE SEQUENCE [LARGE SCALE GENOMIC DNA]</scope>
    <source>
        <strain evidence="2">cv. PW_Plant_1</strain>
    </source>
</reference>
<accession>A0ACC2B0K4</accession>
<gene>
    <name evidence="1" type="ORF">O6H91_18G047400</name>
</gene>
<dbReference type="Proteomes" id="UP001162992">
    <property type="component" value="Chromosome 18"/>
</dbReference>
<evidence type="ECO:0000313" key="2">
    <source>
        <dbReference type="Proteomes" id="UP001162992"/>
    </source>
</evidence>
<evidence type="ECO:0000313" key="1">
    <source>
        <dbReference type="EMBL" id="KAJ7523333.1"/>
    </source>
</evidence>
<name>A0ACC2B0K4_DIPCM</name>
<dbReference type="EMBL" id="CM055109">
    <property type="protein sequence ID" value="KAJ7523333.1"/>
    <property type="molecule type" value="Genomic_DNA"/>
</dbReference>
<proteinExistence type="predicted"/>
<comment type="caution">
    <text evidence="1">The sequence shown here is derived from an EMBL/GenBank/DDBJ whole genome shotgun (WGS) entry which is preliminary data.</text>
</comment>
<organism evidence="1 2">
    <name type="scientific">Diphasiastrum complanatum</name>
    <name type="common">Issler's clubmoss</name>
    <name type="synonym">Lycopodium complanatum</name>
    <dbReference type="NCBI Taxonomy" id="34168"/>
    <lineage>
        <taxon>Eukaryota</taxon>
        <taxon>Viridiplantae</taxon>
        <taxon>Streptophyta</taxon>
        <taxon>Embryophyta</taxon>
        <taxon>Tracheophyta</taxon>
        <taxon>Lycopodiopsida</taxon>
        <taxon>Lycopodiales</taxon>
        <taxon>Lycopodiaceae</taxon>
        <taxon>Lycopodioideae</taxon>
        <taxon>Diphasiastrum</taxon>
    </lineage>
</organism>
<protein>
    <submittedName>
        <fullName evidence="1">Uncharacterized protein</fullName>
    </submittedName>
</protein>